<accession>A0ABW4DLB5</accession>
<evidence type="ECO:0000313" key="1">
    <source>
        <dbReference type="EMBL" id="MFD1463811.1"/>
    </source>
</evidence>
<sequence>MRIWNLNFNAITDIEKFIKLDGDRYKLDPAAKEVVSKKIFDNYTKAVDSVNEQLKNGILQIKNGELVANPDYKEIGTIIYDNWY</sequence>
<dbReference type="EMBL" id="JBHTNZ010000044">
    <property type="protein sequence ID" value="MFD1463811.1"/>
    <property type="molecule type" value="Genomic_DNA"/>
</dbReference>
<gene>
    <name evidence="1" type="ORF">ACFQ5D_21175</name>
</gene>
<dbReference type="Proteomes" id="UP001597340">
    <property type="component" value="Unassembled WGS sequence"/>
</dbReference>
<dbReference type="RefSeq" id="WP_229523117.1">
    <property type="nucleotide sequence ID" value="NZ_JAFFQR010000015.1"/>
</dbReference>
<keyword evidence="2" id="KW-1185">Reference proteome</keyword>
<protein>
    <submittedName>
        <fullName evidence="1">Uncharacterized protein</fullName>
    </submittedName>
</protein>
<name>A0ABW4DLB5_9BACL</name>
<organism evidence="1 2">
    <name type="scientific">Paenibacillus farraposensis</name>
    <dbReference type="NCBI Taxonomy" id="2807095"/>
    <lineage>
        <taxon>Bacteria</taxon>
        <taxon>Bacillati</taxon>
        <taxon>Bacillota</taxon>
        <taxon>Bacilli</taxon>
        <taxon>Bacillales</taxon>
        <taxon>Paenibacillaceae</taxon>
        <taxon>Paenibacillus</taxon>
    </lineage>
</organism>
<proteinExistence type="predicted"/>
<comment type="caution">
    <text evidence="1">The sequence shown here is derived from an EMBL/GenBank/DDBJ whole genome shotgun (WGS) entry which is preliminary data.</text>
</comment>
<reference evidence="2" key="1">
    <citation type="journal article" date="2019" name="Int. J. Syst. Evol. Microbiol.">
        <title>The Global Catalogue of Microorganisms (GCM) 10K type strain sequencing project: providing services to taxonomists for standard genome sequencing and annotation.</title>
        <authorList>
            <consortium name="The Broad Institute Genomics Platform"/>
            <consortium name="The Broad Institute Genome Sequencing Center for Infectious Disease"/>
            <person name="Wu L."/>
            <person name="Ma J."/>
        </authorList>
    </citation>
    <scope>NUCLEOTIDE SEQUENCE [LARGE SCALE GENOMIC DNA]</scope>
    <source>
        <strain evidence="2">CCM 9147</strain>
    </source>
</reference>
<evidence type="ECO:0000313" key="2">
    <source>
        <dbReference type="Proteomes" id="UP001597340"/>
    </source>
</evidence>